<dbReference type="AlphaFoldDB" id="A0A4Q2UX39"/>
<dbReference type="Proteomes" id="UP000290540">
    <property type="component" value="Unassembled WGS sequence"/>
</dbReference>
<dbReference type="EMBL" id="MQTW01001076">
    <property type="protein sequence ID" value="RYC78544.1"/>
    <property type="molecule type" value="Genomic_DNA"/>
</dbReference>
<evidence type="ECO:0000313" key="1">
    <source>
        <dbReference type="EMBL" id="RYC78544.1"/>
    </source>
</evidence>
<reference evidence="1 2" key="1">
    <citation type="submission" date="2016-12" db="EMBL/GenBank/DDBJ databases">
        <title>Draft genome sequence of Fusarium oxysporum causing rot on Narcissus.</title>
        <authorList>
            <person name="Armitage A.D."/>
            <person name="Taylor A."/>
            <person name="Clarkson J.P."/>
            <person name="Harrison R.J."/>
            <person name="Jackson A.C."/>
        </authorList>
    </citation>
    <scope>NUCLEOTIDE SEQUENCE [LARGE SCALE GENOMIC DNA]</scope>
    <source>
        <strain evidence="1 2">N139</strain>
    </source>
</reference>
<sequence>MDAVFRTIFEMPDEEPIAGTSSSFETIQSEAGNSALSNLPRTRSIASQLATIRPEHLDVAQPSSLPSLYIDGLRYVLEDWIHKKRRRSRSWILQYGKYVIKLSYDGTAGA</sequence>
<name>A0A4Q2UX39_FUSOX</name>
<gene>
    <name evidence="1" type="ORF">BFJ63_vAg18580</name>
</gene>
<accession>A0A4Q2UX39</accession>
<protein>
    <submittedName>
        <fullName evidence="1">Uncharacterized protein</fullName>
    </submittedName>
</protein>
<comment type="caution">
    <text evidence="1">The sequence shown here is derived from an EMBL/GenBank/DDBJ whole genome shotgun (WGS) entry which is preliminary data.</text>
</comment>
<proteinExistence type="predicted"/>
<organism evidence="1 2">
    <name type="scientific">Fusarium oxysporum f. sp. narcissi</name>
    <dbReference type="NCBI Taxonomy" id="451672"/>
    <lineage>
        <taxon>Eukaryota</taxon>
        <taxon>Fungi</taxon>
        <taxon>Dikarya</taxon>
        <taxon>Ascomycota</taxon>
        <taxon>Pezizomycotina</taxon>
        <taxon>Sordariomycetes</taxon>
        <taxon>Hypocreomycetidae</taxon>
        <taxon>Hypocreales</taxon>
        <taxon>Nectriaceae</taxon>
        <taxon>Fusarium</taxon>
        <taxon>Fusarium oxysporum species complex</taxon>
    </lineage>
</organism>
<evidence type="ECO:0000313" key="2">
    <source>
        <dbReference type="Proteomes" id="UP000290540"/>
    </source>
</evidence>